<dbReference type="Pfam" id="PF02654">
    <property type="entry name" value="CobS"/>
    <property type="match status" value="1"/>
</dbReference>
<evidence type="ECO:0000313" key="24">
    <source>
        <dbReference type="Proteomes" id="UP000652720"/>
    </source>
</evidence>
<evidence type="ECO:0000256" key="13">
    <source>
        <dbReference type="ARBA" id="ARBA00023136"/>
    </source>
</evidence>
<dbReference type="GO" id="GO:0008818">
    <property type="term" value="F:cobalamin 5'-phosphate synthase activity"/>
    <property type="evidence" value="ECO:0007669"/>
    <property type="project" value="UniProtKB-UniRule"/>
</dbReference>
<comment type="subcellular location">
    <subcellularLocation>
        <location evidence="2 19">Cell membrane</location>
        <topology evidence="2 19">Multi-pass membrane protein</topology>
    </subcellularLocation>
</comment>
<dbReference type="InterPro" id="IPR003805">
    <property type="entry name" value="CobS"/>
</dbReference>
<dbReference type="HAMAP" id="MF_00719">
    <property type="entry name" value="CobS"/>
    <property type="match status" value="1"/>
</dbReference>
<comment type="cofactor">
    <cofactor evidence="1 19">
        <name>Mg(2+)</name>
        <dbReference type="ChEBI" id="CHEBI:18420"/>
    </cofactor>
</comment>
<sequence length="303" mass="31984">MSRPPRNSPPRPSSPQKPTPWPPQFPPERRAPPAQVLQPGAAPVVTVLPASASPAQTHPHGWKRKQEFKALHLALAFLTTLPLPHVRDVQPGDFARASAYYPLAGYVVGGLVAGLLFLGLPLPPGVVAALGVGVWLLLTGMLHFDGLVDSADALFAMKSPAQRLDILKDVHVGAFGLATGVLALLLLWSLLGAGLPWYAPLVAAVVARMVVLMPMNAYPAARQESLGAQSRQGRWGLAFVFALPALLLPHAWIAALVALLGVTLAAAWAARRLGGGLSGDIYGLLIVLAEVLVLGFYAWNLNG</sequence>
<dbReference type="GO" id="GO:0005886">
    <property type="term" value="C:plasma membrane"/>
    <property type="evidence" value="ECO:0007669"/>
    <property type="project" value="UniProtKB-SubCell"/>
</dbReference>
<name>A0AAV4K373_9DEIO</name>
<evidence type="ECO:0000256" key="10">
    <source>
        <dbReference type="ARBA" id="ARBA00022692"/>
    </source>
</evidence>
<evidence type="ECO:0000256" key="7">
    <source>
        <dbReference type="ARBA" id="ARBA00022475"/>
    </source>
</evidence>
<comment type="similarity">
    <text evidence="4 19">Belongs to the CobS family.</text>
</comment>
<keyword evidence="13 19" id="KW-0472">Membrane</keyword>
<dbReference type="PANTHER" id="PTHR34148">
    <property type="entry name" value="ADENOSYLCOBINAMIDE-GDP RIBAZOLETRANSFERASE"/>
    <property type="match status" value="1"/>
</dbReference>
<dbReference type="PANTHER" id="PTHR34148:SF1">
    <property type="entry name" value="ADENOSYLCOBINAMIDE-GDP RIBAZOLETRANSFERASE"/>
    <property type="match status" value="1"/>
</dbReference>
<dbReference type="Proteomes" id="UP000652720">
    <property type="component" value="Unassembled WGS sequence"/>
</dbReference>
<evidence type="ECO:0000256" key="3">
    <source>
        <dbReference type="ARBA" id="ARBA00004663"/>
    </source>
</evidence>
<keyword evidence="12 19" id="KW-1133">Transmembrane helix</keyword>
<feature type="transmembrane region" description="Helical" evidence="19">
    <location>
        <begin position="126"/>
        <end position="148"/>
    </location>
</feature>
<evidence type="ECO:0000256" key="12">
    <source>
        <dbReference type="ARBA" id="ARBA00022989"/>
    </source>
</evidence>
<dbReference type="AlphaFoldDB" id="A0AAV4K373"/>
<keyword evidence="9 19" id="KW-0808">Transferase</keyword>
<dbReference type="EMBL" id="BMMA01000010">
    <property type="protein sequence ID" value="GGI80945.1"/>
    <property type="molecule type" value="Genomic_DNA"/>
</dbReference>
<reference evidence="22" key="1">
    <citation type="journal article" date="2014" name="Int. J. Syst. Evol. Microbiol.">
        <title>Complete genome of a new Firmicutes species belonging to the dominant human colonic microbiota ('Ruminococcus bicirculans') reveals two chromosomes and a selective capacity to utilize plant glucans.</title>
        <authorList>
            <consortium name="NISC Comparative Sequencing Program"/>
            <person name="Wegmann U."/>
            <person name="Louis P."/>
            <person name="Goesmann A."/>
            <person name="Henrissat B."/>
            <person name="Duncan S.H."/>
            <person name="Flint H.J."/>
        </authorList>
    </citation>
    <scope>NUCLEOTIDE SEQUENCE</scope>
    <source>
        <strain evidence="22">CGMCC 1.8884</strain>
    </source>
</reference>
<feature type="region of interest" description="Disordered" evidence="20">
    <location>
        <begin position="1"/>
        <end position="36"/>
    </location>
</feature>
<evidence type="ECO:0000256" key="8">
    <source>
        <dbReference type="ARBA" id="ARBA00022573"/>
    </source>
</evidence>
<evidence type="ECO:0000313" key="21">
    <source>
        <dbReference type="EMBL" id="GGI80945.1"/>
    </source>
</evidence>
<proteinExistence type="inferred from homology"/>
<evidence type="ECO:0000256" key="17">
    <source>
        <dbReference type="ARBA" id="ARBA00048623"/>
    </source>
</evidence>
<evidence type="ECO:0000256" key="4">
    <source>
        <dbReference type="ARBA" id="ARBA00010561"/>
    </source>
</evidence>
<dbReference type="EMBL" id="BMLZ01000007">
    <property type="protein sequence ID" value="GGP29153.1"/>
    <property type="molecule type" value="Genomic_DNA"/>
</dbReference>
<dbReference type="EC" id="2.7.8.26" evidence="5 19"/>
<feature type="transmembrane region" description="Helical" evidence="19">
    <location>
        <begin position="281"/>
        <end position="299"/>
    </location>
</feature>
<evidence type="ECO:0000313" key="23">
    <source>
        <dbReference type="Proteomes" id="UP000630135"/>
    </source>
</evidence>
<reference evidence="23" key="3">
    <citation type="journal article" date="2019" name="Int. J. Syst. Evol. Microbiol.">
        <title>The Global Catalogue of Microorganisms (GCM) 10K type strain sequencing project: providing services to taxonomists for standard genome sequencing and annotation.</title>
        <authorList>
            <consortium name="The Broad Institute Genomics Platform"/>
            <consortium name="The Broad Institute Genome Sequencing Center for Infectious Disease"/>
            <person name="Wu L."/>
            <person name="Ma J."/>
        </authorList>
    </citation>
    <scope>NUCLEOTIDE SEQUENCE [LARGE SCALE GENOMIC DNA]</scope>
    <source>
        <strain evidence="23">CGMCC 1.8884</strain>
    </source>
</reference>
<evidence type="ECO:0000256" key="16">
    <source>
        <dbReference type="ARBA" id="ARBA00032853"/>
    </source>
</evidence>
<feature type="transmembrane region" description="Helical" evidence="19">
    <location>
        <begin position="197"/>
        <end position="215"/>
    </location>
</feature>
<protein>
    <recommendedName>
        <fullName evidence="6 19">Adenosylcobinamide-GDP ribazoletransferase</fullName>
        <ecNumber evidence="5 19">2.7.8.26</ecNumber>
    </recommendedName>
    <alternativeName>
        <fullName evidence="16 19">Cobalamin synthase</fullName>
    </alternativeName>
    <alternativeName>
        <fullName evidence="15 19">Cobalamin-5'-phosphate synthase</fullName>
    </alternativeName>
</protein>
<evidence type="ECO:0000256" key="9">
    <source>
        <dbReference type="ARBA" id="ARBA00022679"/>
    </source>
</evidence>
<dbReference type="GO" id="GO:0051073">
    <property type="term" value="F:adenosylcobinamide-GDP ribazoletransferase activity"/>
    <property type="evidence" value="ECO:0007669"/>
    <property type="project" value="UniProtKB-UniRule"/>
</dbReference>
<comment type="caution">
    <text evidence="21">The sequence shown here is derived from an EMBL/GenBank/DDBJ whole genome shotgun (WGS) entry which is preliminary data.</text>
</comment>
<comment type="catalytic activity">
    <reaction evidence="18 19">
        <text>alpha-ribazole 5'-phosphate + adenosylcob(III)inamide-GDP = adenosylcob(III)alamin 5'-phosphate + GMP + H(+)</text>
        <dbReference type="Rhea" id="RHEA:23560"/>
        <dbReference type="ChEBI" id="CHEBI:15378"/>
        <dbReference type="ChEBI" id="CHEBI:57918"/>
        <dbReference type="ChEBI" id="CHEBI:58115"/>
        <dbReference type="ChEBI" id="CHEBI:60487"/>
        <dbReference type="ChEBI" id="CHEBI:60493"/>
        <dbReference type="EC" id="2.7.8.26"/>
    </reaction>
</comment>
<evidence type="ECO:0000256" key="5">
    <source>
        <dbReference type="ARBA" id="ARBA00013200"/>
    </source>
</evidence>
<organism evidence="21 24">
    <name type="scientific">Deinococcus wulumuqiensis</name>
    <dbReference type="NCBI Taxonomy" id="980427"/>
    <lineage>
        <taxon>Bacteria</taxon>
        <taxon>Thermotogati</taxon>
        <taxon>Deinococcota</taxon>
        <taxon>Deinococci</taxon>
        <taxon>Deinococcales</taxon>
        <taxon>Deinococcaceae</taxon>
        <taxon>Deinococcus</taxon>
    </lineage>
</organism>
<reference evidence="21" key="4">
    <citation type="submission" date="2023-08" db="EMBL/GenBank/DDBJ databases">
        <authorList>
            <person name="Sun Q."/>
            <person name="Zhou Y."/>
        </authorList>
    </citation>
    <scope>NUCLEOTIDE SEQUENCE</scope>
    <source>
        <strain evidence="22">CGMCC 1.8884</strain>
        <strain evidence="21">CGMCC 1.8885</strain>
    </source>
</reference>
<feature type="compositionally biased region" description="Pro residues" evidence="20">
    <location>
        <begin position="1"/>
        <end position="26"/>
    </location>
</feature>
<feature type="transmembrane region" description="Helical" evidence="19">
    <location>
        <begin position="100"/>
        <end position="120"/>
    </location>
</feature>
<evidence type="ECO:0000256" key="2">
    <source>
        <dbReference type="ARBA" id="ARBA00004651"/>
    </source>
</evidence>
<reference evidence="21" key="2">
    <citation type="journal article" date="2014" name="Int. J. Syst. Evol. Microbiol.">
        <title>Complete genome sequence of Corynebacterium casei LMG S-19264T (=DSM 44701T), isolated from a smear-ripened cheese.</title>
        <authorList>
            <consortium name="US DOE Joint Genome Institute (JGI-PGF)"/>
            <person name="Walter F."/>
            <person name="Albersmeier A."/>
            <person name="Kalinowski J."/>
            <person name="Ruckert C."/>
        </authorList>
    </citation>
    <scope>NUCLEOTIDE SEQUENCE</scope>
    <source>
        <strain evidence="21">CGMCC 1.8885</strain>
    </source>
</reference>
<evidence type="ECO:0000256" key="15">
    <source>
        <dbReference type="ARBA" id="ARBA00032605"/>
    </source>
</evidence>
<evidence type="ECO:0000256" key="1">
    <source>
        <dbReference type="ARBA" id="ARBA00001946"/>
    </source>
</evidence>
<feature type="transmembrane region" description="Helical" evidence="19">
    <location>
        <begin position="169"/>
        <end position="191"/>
    </location>
</feature>
<keyword evidence="11 19" id="KW-0460">Magnesium</keyword>
<evidence type="ECO:0000256" key="14">
    <source>
        <dbReference type="ARBA" id="ARBA00025228"/>
    </source>
</evidence>
<dbReference type="Proteomes" id="UP000630135">
    <property type="component" value="Unassembled WGS sequence"/>
</dbReference>
<gene>
    <name evidence="19 21" type="primary">cobS</name>
    <name evidence="22" type="ORF">GCM10008021_08040</name>
    <name evidence="21" type="ORF">GCM10010914_13930</name>
</gene>
<feature type="transmembrane region" description="Helical" evidence="19">
    <location>
        <begin position="236"/>
        <end position="269"/>
    </location>
</feature>
<keyword evidence="7 19" id="KW-1003">Cell membrane</keyword>
<keyword evidence="8 19" id="KW-0169">Cobalamin biosynthesis</keyword>
<evidence type="ECO:0000256" key="19">
    <source>
        <dbReference type="HAMAP-Rule" id="MF_00719"/>
    </source>
</evidence>
<evidence type="ECO:0000256" key="20">
    <source>
        <dbReference type="SAM" id="MobiDB-lite"/>
    </source>
</evidence>
<accession>A0AAV4K373</accession>
<dbReference type="GO" id="GO:0009236">
    <property type="term" value="P:cobalamin biosynthetic process"/>
    <property type="evidence" value="ECO:0007669"/>
    <property type="project" value="UniProtKB-UniRule"/>
</dbReference>
<comment type="catalytic activity">
    <reaction evidence="17 19">
        <text>alpha-ribazole + adenosylcob(III)inamide-GDP = adenosylcob(III)alamin + GMP + H(+)</text>
        <dbReference type="Rhea" id="RHEA:16049"/>
        <dbReference type="ChEBI" id="CHEBI:10329"/>
        <dbReference type="ChEBI" id="CHEBI:15378"/>
        <dbReference type="ChEBI" id="CHEBI:18408"/>
        <dbReference type="ChEBI" id="CHEBI:58115"/>
        <dbReference type="ChEBI" id="CHEBI:60487"/>
        <dbReference type="EC" id="2.7.8.26"/>
    </reaction>
</comment>
<evidence type="ECO:0000256" key="11">
    <source>
        <dbReference type="ARBA" id="ARBA00022842"/>
    </source>
</evidence>
<keyword evidence="23" id="KW-1185">Reference proteome</keyword>
<comment type="function">
    <text evidence="14 19">Joins adenosylcobinamide-GDP and alpha-ribazole to generate adenosylcobalamin (Ado-cobalamin). Also synthesizes adenosylcobalamin 5'-phosphate from adenosylcobinamide-GDP and alpha-ribazole 5'-phosphate.</text>
</comment>
<evidence type="ECO:0000256" key="6">
    <source>
        <dbReference type="ARBA" id="ARBA00015850"/>
    </source>
</evidence>
<keyword evidence="10 19" id="KW-0812">Transmembrane</keyword>
<evidence type="ECO:0000256" key="18">
    <source>
        <dbReference type="ARBA" id="ARBA00049504"/>
    </source>
</evidence>
<evidence type="ECO:0000313" key="22">
    <source>
        <dbReference type="EMBL" id="GGP29153.1"/>
    </source>
</evidence>
<comment type="pathway">
    <text evidence="3 19">Cofactor biosynthesis; adenosylcobalamin biosynthesis; adenosylcobalamin from cob(II)yrinate a,c-diamide: step 7/7.</text>
</comment>